<sequence>MGTASSKWQYERTKNRREAAENTREKRCARWKIHWDAKGDGAHNYTTNVTPCACLDPSSSDYSDGAVENEPDQPEGCEFLPYESMHKGERPFQLYYIVGGCVLGVFALLFCFCCCRITREERAAAEREERASFAAALAEIERMMKAHSGRSFAVVEQPDGLAGLAEAERVDVEEGEARSIHWFPYDRVGVVNADP</sequence>
<feature type="region of interest" description="Disordered" evidence="1">
    <location>
        <begin position="1"/>
        <end position="23"/>
    </location>
</feature>
<dbReference type="KEGG" id="mpp:MICPUCDRAFT_51361"/>
<name>C1N1D5_MICPC</name>
<dbReference type="RefSeq" id="XP_003061796.1">
    <property type="nucleotide sequence ID" value="XM_003061750.1"/>
</dbReference>
<dbReference type="OrthoDB" id="437078at2759"/>
<accession>C1N1D5</accession>
<keyword evidence="2" id="KW-0472">Membrane</keyword>
<protein>
    <submittedName>
        <fullName evidence="3">Predicted protein</fullName>
    </submittedName>
</protein>
<evidence type="ECO:0000256" key="1">
    <source>
        <dbReference type="SAM" id="MobiDB-lite"/>
    </source>
</evidence>
<evidence type="ECO:0000313" key="4">
    <source>
        <dbReference type="Proteomes" id="UP000001876"/>
    </source>
</evidence>
<evidence type="ECO:0000313" key="3">
    <source>
        <dbReference type="EMBL" id="EEH54426.1"/>
    </source>
</evidence>
<proteinExistence type="predicted"/>
<evidence type="ECO:0000256" key="2">
    <source>
        <dbReference type="SAM" id="Phobius"/>
    </source>
</evidence>
<keyword evidence="4" id="KW-1185">Reference proteome</keyword>
<keyword evidence="2" id="KW-1133">Transmembrane helix</keyword>
<dbReference type="GeneID" id="9687235"/>
<dbReference type="Proteomes" id="UP000001876">
    <property type="component" value="Unassembled WGS sequence"/>
</dbReference>
<dbReference type="AlphaFoldDB" id="C1N1D5"/>
<reference evidence="3 4" key="1">
    <citation type="journal article" date="2009" name="Science">
        <title>Green evolution and dynamic adaptations revealed by genomes of the marine picoeukaryotes Micromonas.</title>
        <authorList>
            <person name="Worden A.Z."/>
            <person name="Lee J.H."/>
            <person name="Mock T."/>
            <person name="Rouze P."/>
            <person name="Simmons M.P."/>
            <person name="Aerts A.L."/>
            <person name="Allen A.E."/>
            <person name="Cuvelier M.L."/>
            <person name="Derelle E."/>
            <person name="Everett M.V."/>
            <person name="Foulon E."/>
            <person name="Grimwood J."/>
            <person name="Gundlach H."/>
            <person name="Henrissat B."/>
            <person name="Napoli C."/>
            <person name="McDonald S.M."/>
            <person name="Parker M.S."/>
            <person name="Rombauts S."/>
            <person name="Salamov A."/>
            <person name="Von Dassow P."/>
            <person name="Badger J.H."/>
            <person name="Coutinho P.M."/>
            <person name="Demir E."/>
            <person name="Dubchak I."/>
            <person name="Gentemann C."/>
            <person name="Eikrem W."/>
            <person name="Gready J.E."/>
            <person name="John U."/>
            <person name="Lanier W."/>
            <person name="Lindquist E.A."/>
            <person name="Lucas S."/>
            <person name="Mayer K.F."/>
            <person name="Moreau H."/>
            <person name="Not F."/>
            <person name="Otillar R."/>
            <person name="Panaud O."/>
            <person name="Pangilinan J."/>
            <person name="Paulsen I."/>
            <person name="Piegu B."/>
            <person name="Poliakov A."/>
            <person name="Robbens S."/>
            <person name="Schmutz J."/>
            <person name="Toulza E."/>
            <person name="Wyss T."/>
            <person name="Zelensky A."/>
            <person name="Zhou K."/>
            <person name="Armbrust E.V."/>
            <person name="Bhattacharya D."/>
            <person name="Goodenough U.W."/>
            <person name="Van de Peer Y."/>
            <person name="Grigoriev I.V."/>
        </authorList>
    </citation>
    <scope>NUCLEOTIDE SEQUENCE [LARGE SCALE GENOMIC DNA]</scope>
    <source>
        <strain evidence="3 4">CCMP1545</strain>
    </source>
</reference>
<keyword evidence="2" id="KW-0812">Transmembrane</keyword>
<feature type="compositionally biased region" description="Basic and acidic residues" evidence="1">
    <location>
        <begin position="9"/>
        <end position="23"/>
    </location>
</feature>
<gene>
    <name evidence="3" type="ORF">MICPUCDRAFT_51361</name>
</gene>
<feature type="transmembrane region" description="Helical" evidence="2">
    <location>
        <begin position="94"/>
        <end position="117"/>
    </location>
</feature>
<organism evidence="4">
    <name type="scientific">Micromonas pusilla (strain CCMP1545)</name>
    <name type="common">Picoplanktonic green alga</name>
    <dbReference type="NCBI Taxonomy" id="564608"/>
    <lineage>
        <taxon>Eukaryota</taxon>
        <taxon>Viridiplantae</taxon>
        <taxon>Chlorophyta</taxon>
        <taxon>Mamiellophyceae</taxon>
        <taxon>Mamiellales</taxon>
        <taxon>Mamiellaceae</taxon>
        <taxon>Micromonas</taxon>
    </lineage>
</organism>
<dbReference type="EMBL" id="GG663744">
    <property type="protein sequence ID" value="EEH54426.1"/>
    <property type="molecule type" value="Genomic_DNA"/>
</dbReference>